<dbReference type="GeneID" id="85467024"/>
<keyword evidence="2" id="KW-1185">Reference proteome</keyword>
<name>A0AAJ0E9L1_9PEZI</name>
<dbReference type="EMBL" id="JAHMHQ010000043">
    <property type="protein sequence ID" value="KAK1621812.1"/>
    <property type="molecule type" value="Genomic_DNA"/>
</dbReference>
<comment type="caution">
    <text evidence="1">The sequence shown here is derived from an EMBL/GenBank/DDBJ whole genome shotgun (WGS) entry which is preliminary data.</text>
</comment>
<organism evidence="1 2">
    <name type="scientific">Colletotrichum phormii</name>
    <dbReference type="NCBI Taxonomy" id="359342"/>
    <lineage>
        <taxon>Eukaryota</taxon>
        <taxon>Fungi</taxon>
        <taxon>Dikarya</taxon>
        <taxon>Ascomycota</taxon>
        <taxon>Pezizomycotina</taxon>
        <taxon>Sordariomycetes</taxon>
        <taxon>Hypocreomycetidae</taxon>
        <taxon>Glomerellales</taxon>
        <taxon>Glomerellaceae</taxon>
        <taxon>Colletotrichum</taxon>
        <taxon>Colletotrichum acutatum species complex</taxon>
    </lineage>
</organism>
<accession>A0AAJ0E9L1</accession>
<dbReference type="AlphaFoldDB" id="A0AAJ0E9L1"/>
<evidence type="ECO:0000313" key="1">
    <source>
        <dbReference type="EMBL" id="KAK1621812.1"/>
    </source>
</evidence>
<dbReference type="Proteomes" id="UP001243989">
    <property type="component" value="Unassembled WGS sequence"/>
</dbReference>
<evidence type="ECO:0000313" key="2">
    <source>
        <dbReference type="Proteomes" id="UP001243989"/>
    </source>
</evidence>
<dbReference type="RefSeq" id="XP_060437807.1">
    <property type="nucleotide sequence ID" value="XM_060582162.1"/>
</dbReference>
<proteinExistence type="predicted"/>
<reference evidence="1" key="1">
    <citation type="submission" date="2021-06" db="EMBL/GenBank/DDBJ databases">
        <title>Comparative genomics, transcriptomics and evolutionary studies reveal genomic signatures of adaptation to plant cell wall in hemibiotrophic fungi.</title>
        <authorList>
            <consortium name="DOE Joint Genome Institute"/>
            <person name="Baroncelli R."/>
            <person name="Diaz J.F."/>
            <person name="Benocci T."/>
            <person name="Peng M."/>
            <person name="Battaglia E."/>
            <person name="Haridas S."/>
            <person name="Andreopoulos W."/>
            <person name="Labutti K."/>
            <person name="Pangilinan J."/>
            <person name="Floch G.L."/>
            <person name="Makela M.R."/>
            <person name="Henrissat B."/>
            <person name="Grigoriev I.V."/>
            <person name="Crouch J.A."/>
            <person name="De Vries R.P."/>
            <person name="Sukno S.A."/>
            <person name="Thon M.R."/>
        </authorList>
    </citation>
    <scope>NUCLEOTIDE SEQUENCE</scope>
    <source>
        <strain evidence="1">CBS 102054</strain>
    </source>
</reference>
<gene>
    <name evidence="1" type="ORF">BDP81DRAFT_171024</name>
</gene>
<protein>
    <submittedName>
        <fullName evidence="1">Uncharacterized protein</fullName>
    </submittedName>
</protein>
<sequence length="240" mass="26610">MVPPDLWPSKPDNISPLVSSCQQSLYHLTLPTFCRNRRAATAPLTDHIFLPALHHQLSENQPQEAADDAATDVGRSLLHRAPDVLVQKQAGRVSDPSKTGRLKTSTASLVCLRGCGRVGTATACRTALHTLTHTPQCVRVLCIHVSFRCLRMSHQCFPFKPFTVPPSRFLIRLSFRLGGPCLGLVHVSCQPHPSPPHLSNLRNGPLIHDGEEAFPCRQQTRERSLLEVKPRGRRDEPLIV</sequence>